<dbReference type="RefSeq" id="WP_164349102.1">
    <property type="nucleotide sequence ID" value="NZ_JAAGLQ010000635.1"/>
</dbReference>
<proteinExistence type="predicted"/>
<sequence length="68" mass="7209">MTVKTSGGDHFEPEWVKSSYSSNDGPECVEIAAGLTVIRVRDSKEAAGPQLGFAPDTWAEFVAYASGS</sequence>
<organism evidence="3 4">
    <name type="scientific">Streptomyces halstedii</name>
    <dbReference type="NCBI Taxonomy" id="1944"/>
    <lineage>
        <taxon>Bacteria</taxon>
        <taxon>Bacillati</taxon>
        <taxon>Actinomycetota</taxon>
        <taxon>Actinomycetes</taxon>
        <taxon>Kitasatosporales</taxon>
        <taxon>Streptomycetaceae</taxon>
        <taxon>Streptomyces</taxon>
    </lineage>
</organism>
<dbReference type="EMBL" id="JAAGLQ010000635">
    <property type="protein sequence ID" value="NEA19658.1"/>
    <property type="molecule type" value="Genomic_DNA"/>
</dbReference>
<protein>
    <submittedName>
        <fullName evidence="3">DUF397 domain-containing protein</fullName>
    </submittedName>
</protein>
<evidence type="ECO:0000256" key="1">
    <source>
        <dbReference type="SAM" id="MobiDB-lite"/>
    </source>
</evidence>
<evidence type="ECO:0000313" key="3">
    <source>
        <dbReference type="EMBL" id="NEA19658.1"/>
    </source>
</evidence>
<feature type="domain" description="DUF397" evidence="2">
    <location>
        <begin position="14"/>
        <end position="65"/>
    </location>
</feature>
<accession>A0A6N9U7R1</accession>
<evidence type="ECO:0000259" key="2">
    <source>
        <dbReference type="Pfam" id="PF04149"/>
    </source>
</evidence>
<dbReference type="Pfam" id="PF04149">
    <property type="entry name" value="DUF397"/>
    <property type="match status" value="1"/>
</dbReference>
<evidence type="ECO:0000313" key="4">
    <source>
        <dbReference type="Proteomes" id="UP000471293"/>
    </source>
</evidence>
<reference evidence="3 4" key="1">
    <citation type="submission" date="2020-01" db="EMBL/GenBank/DDBJ databases">
        <title>Insect and environment-associated Actinomycetes.</title>
        <authorList>
            <person name="Currrie C."/>
            <person name="Chevrette M."/>
            <person name="Carlson C."/>
            <person name="Stubbendieck R."/>
            <person name="Wendt-Pienkowski E."/>
        </authorList>
    </citation>
    <scope>NUCLEOTIDE SEQUENCE [LARGE SCALE GENOMIC DNA]</scope>
    <source>
        <strain evidence="3 4">SID11342</strain>
    </source>
</reference>
<dbReference type="InterPro" id="IPR007278">
    <property type="entry name" value="DUF397"/>
</dbReference>
<dbReference type="AlphaFoldDB" id="A0A6N9U7R1"/>
<comment type="caution">
    <text evidence="3">The sequence shown here is derived from an EMBL/GenBank/DDBJ whole genome shotgun (WGS) entry which is preliminary data.</text>
</comment>
<gene>
    <name evidence="3" type="ORF">G3I29_30240</name>
</gene>
<feature type="region of interest" description="Disordered" evidence="1">
    <location>
        <begin position="1"/>
        <end position="24"/>
    </location>
</feature>
<name>A0A6N9U7R1_STRHA</name>
<dbReference type="Proteomes" id="UP000471293">
    <property type="component" value="Unassembled WGS sequence"/>
</dbReference>